<protein>
    <submittedName>
        <fullName evidence="2">Uncharacterized protein</fullName>
    </submittedName>
</protein>
<feature type="region of interest" description="Disordered" evidence="1">
    <location>
        <begin position="32"/>
        <end position="63"/>
    </location>
</feature>
<organism evidence="2 3">
    <name type="scientific">Cryoendolithus antarcticus</name>
    <dbReference type="NCBI Taxonomy" id="1507870"/>
    <lineage>
        <taxon>Eukaryota</taxon>
        <taxon>Fungi</taxon>
        <taxon>Dikarya</taxon>
        <taxon>Ascomycota</taxon>
        <taxon>Pezizomycotina</taxon>
        <taxon>Dothideomycetes</taxon>
        <taxon>Dothideomycetidae</taxon>
        <taxon>Cladosporiales</taxon>
        <taxon>Cladosporiaceae</taxon>
        <taxon>Cryoendolithus</taxon>
    </lineage>
</organism>
<dbReference type="InParanoid" id="A0A1V8TAX0"/>
<accession>A0A1V8TAX0</accession>
<comment type="caution">
    <text evidence="2">The sequence shown here is derived from an EMBL/GenBank/DDBJ whole genome shotgun (WGS) entry which is preliminary data.</text>
</comment>
<evidence type="ECO:0000313" key="2">
    <source>
        <dbReference type="EMBL" id="OQO08553.1"/>
    </source>
</evidence>
<dbReference type="Proteomes" id="UP000192596">
    <property type="component" value="Unassembled WGS sequence"/>
</dbReference>
<name>A0A1V8TAX0_9PEZI</name>
<sequence length="94" mass="11141">MNILPTFTFPHSCEYQGPATCVAEDCREYKKRLDEEPKSKPQKQTPKSFTPKHELEEQEKKRKLIEMEEESLDRYPKKIRSLHITSSPYVADRN</sequence>
<reference evidence="3" key="1">
    <citation type="submission" date="2017-03" db="EMBL/GenBank/DDBJ databases">
        <title>Genomes of endolithic fungi from Antarctica.</title>
        <authorList>
            <person name="Coleine C."/>
            <person name="Masonjones S."/>
            <person name="Stajich J.E."/>
        </authorList>
    </citation>
    <scope>NUCLEOTIDE SEQUENCE [LARGE SCALE GENOMIC DNA]</scope>
    <source>
        <strain evidence="3">CCFEE 5527</strain>
    </source>
</reference>
<evidence type="ECO:0000256" key="1">
    <source>
        <dbReference type="SAM" id="MobiDB-lite"/>
    </source>
</evidence>
<dbReference type="EMBL" id="NAJO01000012">
    <property type="protein sequence ID" value="OQO08553.1"/>
    <property type="molecule type" value="Genomic_DNA"/>
</dbReference>
<gene>
    <name evidence="2" type="ORF">B0A48_06423</name>
</gene>
<feature type="compositionally biased region" description="Basic and acidic residues" evidence="1">
    <location>
        <begin position="51"/>
        <end position="63"/>
    </location>
</feature>
<evidence type="ECO:0000313" key="3">
    <source>
        <dbReference type="Proteomes" id="UP000192596"/>
    </source>
</evidence>
<dbReference type="AlphaFoldDB" id="A0A1V8TAX0"/>
<proteinExistence type="predicted"/>
<keyword evidence="3" id="KW-1185">Reference proteome</keyword>